<dbReference type="Proteomes" id="UP000012960">
    <property type="component" value="Unplaced"/>
</dbReference>
<dbReference type="InterPro" id="IPR030184">
    <property type="entry name" value="WAT1-related"/>
</dbReference>
<dbReference type="EnsemblPlants" id="Ma07_t00400.1">
    <property type="protein sequence ID" value="Ma07_p00400.1"/>
    <property type="gene ID" value="Ma07_g00400"/>
</dbReference>
<feature type="transmembrane region" description="Helical" evidence="6">
    <location>
        <begin position="97"/>
        <end position="121"/>
    </location>
</feature>
<feature type="transmembrane region" description="Helical" evidence="6">
    <location>
        <begin position="72"/>
        <end position="91"/>
    </location>
</feature>
<dbReference type="EMBL" id="HG996473">
    <property type="protein sequence ID" value="CAG1855204.1"/>
    <property type="molecule type" value="Genomic_DNA"/>
</dbReference>
<dbReference type="AlphaFoldDB" id="A0A804JQJ7"/>
<feature type="transmembrane region" description="Helical" evidence="6">
    <location>
        <begin position="186"/>
        <end position="206"/>
    </location>
</feature>
<evidence type="ECO:0000256" key="5">
    <source>
        <dbReference type="ARBA" id="ARBA00023136"/>
    </source>
</evidence>
<keyword evidence="3 6" id="KW-0812">Transmembrane</keyword>
<evidence type="ECO:0000256" key="1">
    <source>
        <dbReference type="ARBA" id="ARBA00004141"/>
    </source>
</evidence>
<name>A0A804JQJ7_MUSAM</name>
<gene>
    <name evidence="8" type="ORF">GSMUA_54340.1</name>
</gene>
<feature type="transmembrane region" description="Helical" evidence="6">
    <location>
        <begin position="133"/>
        <end position="153"/>
    </location>
</feature>
<dbReference type="SUPFAM" id="SSF103481">
    <property type="entry name" value="Multidrug resistance efflux transporter EmrE"/>
    <property type="match status" value="2"/>
</dbReference>
<reference evidence="8" key="1">
    <citation type="submission" date="2021-03" db="EMBL/GenBank/DDBJ databases">
        <authorList>
            <consortium name="Genoscope - CEA"/>
            <person name="William W."/>
        </authorList>
    </citation>
    <scope>NUCLEOTIDE SEQUENCE</scope>
    <source>
        <strain evidence="8">Doubled-haploid Pahang</strain>
    </source>
</reference>
<dbReference type="PANTHER" id="PTHR31218">
    <property type="entry name" value="WAT1-RELATED PROTEIN"/>
    <property type="match status" value="1"/>
</dbReference>
<evidence type="ECO:0000256" key="6">
    <source>
        <dbReference type="RuleBase" id="RU363077"/>
    </source>
</evidence>
<feature type="transmembrane region" description="Helical" evidence="6">
    <location>
        <begin position="37"/>
        <end position="60"/>
    </location>
</feature>
<evidence type="ECO:0000256" key="2">
    <source>
        <dbReference type="ARBA" id="ARBA00007635"/>
    </source>
</evidence>
<dbReference type="GO" id="GO:0022857">
    <property type="term" value="F:transmembrane transporter activity"/>
    <property type="evidence" value="ECO:0007669"/>
    <property type="project" value="InterPro"/>
</dbReference>
<reference evidence="9" key="2">
    <citation type="submission" date="2021-05" db="UniProtKB">
        <authorList>
            <consortium name="EnsemblPlants"/>
        </authorList>
    </citation>
    <scope>IDENTIFICATION</scope>
    <source>
        <strain evidence="9">subsp. malaccensis</strain>
    </source>
</reference>
<dbReference type="Gramene" id="Ma07_t00400.1">
    <property type="protein sequence ID" value="Ma07_p00400.1"/>
    <property type="gene ID" value="Ma07_g00400"/>
</dbReference>
<evidence type="ECO:0000259" key="7">
    <source>
        <dbReference type="Pfam" id="PF00892"/>
    </source>
</evidence>
<evidence type="ECO:0000256" key="4">
    <source>
        <dbReference type="ARBA" id="ARBA00022989"/>
    </source>
</evidence>
<dbReference type="OMA" id="HDQLMIP"/>
<feature type="transmembrane region" description="Helical" evidence="6">
    <location>
        <begin position="251"/>
        <end position="274"/>
    </location>
</feature>
<keyword evidence="4 6" id="KW-1133">Transmembrane helix</keyword>
<dbReference type="InterPro" id="IPR000620">
    <property type="entry name" value="EamA_dom"/>
</dbReference>
<feature type="transmembrane region" description="Helical" evidence="6">
    <location>
        <begin position="12"/>
        <end position="31"/>
    </location>
</feature>
<comment type="subcellular location">
    <subcellularLocation>
        <location evidence="1 6">Membrane</location>
        <topology evidence="1 6">Multi-pass membrane protein</topology>
    </subcellularLocation>
</comment>
<feature type="transmembrane region" description="Helical" evidence="6">
    <location>
        <begin position="308"/>
        <end position="326"/>
    </location>
</feature>
<keyword evidence="10" id="KW-1185">Reference proteome</keyword>
<accession>A0A804JQJ7</accession>
<organism evidence="9 10">
    <name type="scientific">Musa acuminata subsp. malaccensis</name>
    <name type="common">Wild banana</name>
    <name type="synonym">Musa malaccensis</name>
    <dbReference type="NCBI Taxonomy" id="214687"/>
    <lineage>
        <taxon>Eukaryota</taxon>
        <taxon>Viridiplantae</taxon>
        <taxon>Streptophyta</taxon>
        <taxon>Embryophyta</taxon>
        <taxon>Tracheophyta</taxon>
        <taxon>Spermatophyta</taxon>
        <taxon>Magnoliopsida</taxon>
        <taxon>Liliopsida</taxon>
        <taxon>Zingiberales</taxon>
        <taxon>Musaceae</taxon>
        <taxon>Musa</taxon>
    </lineage>
</organism>
<dbReference type="OrthoDB" id="766087at2759"/>
<evidence type="ECO:0000313" key="8">
    <source>
        <dbReference type="EMBL" id="CAG1855204.1"/>
    </source>
</evidence>
<evidence type="ECO:0000256" key="3">
    <source>
        <dbReference type="ARBA" id="ARBA00022692"/>
    </source>
</evidence>
<proteinExistence type="inferred from homology"/>
<protein>
    <recommendedName>
        <fullName evidence="6">WAT1-related protein</fullName>
    </recommendedName>
</protein>
<dbReference type="InParanoid" id="A0A804JQJ7"/>
<evidence type="ECO:0000313" key="9">
    <source>
        <dbReference type="EnsemblPlants" id="Ma07_p00400.1"/>
    </source>
</evidence>
<feature type="domain" description="EamA" evidence="7">
    <location>
        <begin position="11"/>
        <end position="151"/>
    </location>
</feature>
<feature type="domain" description="EamA" evidence="7">
    <location>
        <begin position="188"/>
        <end position="325"/>
    </location>
</feature>
<feature type="transmembrane region" description="Helical" evidence="6">
    <location>
        <begin position="281"/>
        <end position="302"/>
    </location>
</feature>
<keyword evidence="5 6" id="KW-0472">Membrane</keyword>
<evidence type="ECO:0000313" key="10">
    <source>
        <dbReference type="Proteomes" id="UP000012960"/>
    </source>
</evidence>
<dbReference type="Pfam" id="PF00892">
    <property type="entry name" value="EamA"/>
    <property type="match status" value="2"/>
</dbReference>
<comment type="similarity">
    <text evidence="2 6">Belongs to the drug/metabolite transporter (DMT) superfamily. Plant drug/metabolite exporter (P-DME) (TC 2.A.7.4) family.</text>
</comment>
<dbReference type="InterPro" id="IPR037185">
    <property type="entry name" value="EmrE-like"/>
</dbReference>
<dbReference type="GO" id="GO:0005886">
    <property type="term" value="C:plasma membrane"/>
    <property type="evidence" value="ECO:0000318"/>
    <property type="project" value="GO_Central"/>
</dbReference>
<sequence>MAFMGKRGPLLGMIYVQVAYAAMFLITRLAFTRGMSHYGFVLYRQIIAAVAICPLACFLDREIGRLPVRWKNAGQIFLLALMGISISQNFYYAGLAYTSSTFVSTMTNLQPAITFLLAYLLRLEEVSIKNRTGQAKILGTFLCVGGAMVMTLFKDHNGGQGLQAQMDPIFSPHVRRLHGLGGGTSFVLGALFTIVGTTAWSAFLLYQACVVAQYPSQLTLSGLVNLVGGLQCAVISLIFEKPAALKLGWDLQLLAIAYSGIFCAGFGVFAMMWCVKETGPVYVTAFSPVSTVMVAILEPLLLHVQLTWSSLIAMVMVIGGLFLFLWGKAQDSSKTGESFAATHGVGEWDRNETSVYEEPSNQEPLLA</sequence>
<feature type="transmembrane region" description="Helical" evidence="6">
    <location>
        <begin position="218"/>
        <end position="239"/>
    </location>
</feature>